<comment type="caution">
    <text evidence="2">The sequence shown here is derived from an EMBL/GenBank/DDBJ whole genome shotgun (WGS) entry which is preliminary data.</text>
</comment>
<dbReference type="Gene3D" id="3.20.20.140">
    <property type="entry name" value="Metal-dependent hydrolases"/>
    <property type="match status" value="1"/>
</dbReference>
<keyword evidence="3" id="KW-1185">Reference proteome</keyword>
<feature type="domain" description="Polymerase/histidinol phosphatase N-terminal" evidence="1">
    <location>
        <begin position="6"/>
        <end position="70"/>
    </location>
</feature>
<organism evidence="2 3">
    <name type="scientific">Pontibacterium sinense</name>
    <dbReference type="NCBI Taxonomy" id="2781979"/>
    <lineage>
        <taxon>Bacteria</taxon>
        <taxon>Pseudomonadati</taxon>
        <taxon>Pseudomonadota</taxon>
        <taxon>Gammaproteobacteria</taxon>
        <taxon>Oceanospirillales</taxon>
        <taxon>Oceanospirillaceae</taxon>
        <taxon>Pontibacterium</taxon>
    </lineage>
</organism>
<gene>
    <name evidence="2" type="ORF">IOQ59_04465</name>
</gene>
<dbReference type="AlphaFoldDB" id="A0A8J7K9A7"/>
<evidence type="ECO:0000259" key="1">
    <source>
        <dbReference type="SMART" id="SM00481"/>
    </source>
</evidence>
<name>A0A8J7K9A7_9GAMM</name>
<dbReference type="SUPFAM" id="SSF89550">
    <property type="entry name" value="PHP domain-like"/>
    <property type="match status" value="1"/>
</dbReference>
<dbReference type="InterPro" id="IPR003141">
    <property type="entry name" value="Pol/His_phosphatase_N"/>
</dbReference>
<dbReference type="Pfam" id="PF02811">
    <property type="entry name" value="PHP"/>
    <property type="match status" value="1"/>
</dbReference>
<dbReference type="PANTHER" id="PTHR42924:SF3">
    <property type="entry name" value="POLYMERASE_HISTIDINOL PHOSPHATASE N-TERMINAL DOMAIN-CONTAINING PROTEIN"/>
    <property type="match status" value="1"/>
</dbReference>
<dbReference type="InterPro" id="IPR004013">
    <property type="entry name" value="PHP_dom"/>
</dbReference>
<sequence>MLFPKYDLHCHSTASDGRLSPEALLARAIDRRVEVLSLTDHDTLKGVKELIAKADPTIQIIPGLELTASWNNRVLHIIGLGVDENDRDLNIYLEHLDVLRQARADKICERLVKQGVSREPLFSAVKENSAGAIVGRPHIAKSLVDMGVVNSEQAAFKLYLGTGKAGDVKMDWPSFTEAISVINGAGGEAVLAHPTKYKMTFTKIRAVVNDFVAAGGSAIEVSYTGISPNHQADLERLARKMDIMVSAGSDFHSPSHGWTDVGKFPPVKDLSRHVLSKLLQA</sequence>
<dbReference type="PANTHER" id="PTHR42924">
    <property type="entry name" value="EXONUCLEASE"/>
    <property type="match status" value="1"/>
</dbReference>
<dbReference type="GO" id="GO:0035312">
    <property type="term" value="F:5'-3' DNA exonuclease activity"/>
    <property type="evidence" value="ECO:0007669"/>
    <property type="project" value="TreeGrafter"/>
</dbReference>
<dbReference type="Proteomes" id="UP000640333">
    <property type="component" value="Unassembled WGS sequence"/>
</dbReference>
<reference evidence="2" key="1">
    <citation type="submission" date="2020-10" db="EMBL/GenBank/DDBJ databases">
        <title>Bacterium isolated from coastal waters sediment.</title>
        <authorList>
            <person name="Chen R.-J."/>
            <person name="Lu D.-C."/>
            <person name="Zhu K.-L."/>
            <person name="Du Z.-J."/>
        </authorList>
    </citation>
    <scope>NUCLEOTIDE SEQUENCE</scope>
    <source>
        <strain evidence="2">N1Y112</strain>
    </source>
</reference>
<evidence type="ECO:0000313" key="3">
    <source>
        <dbReference type="Proteomes" id="UP000640333"/>
    </source>
</evidence>
<dbReference type="InterPro" id="IPR052018">
    <property type="entry name" value="PHP_domain"/>
</dbReference>
<dbReference type="GO" id="GO:0004534">
    <property type="term" value="F:5'-3' RNA exonuclease activity"/>
    <property type="evidence" value="ECO:0007669"/>
    <property type="project" value="TreeGrafter"/>
</dbReference>
<proteinExistence type="predicted"/>
<dbReference type="SMART" id="SM00481">
    <property type="entry name" value="POLIIIAc"/>
    <property type="match status" value="1"/>
</dbReference>
<dbReference type="InterPro" id="IPR016195">
    <property type="entry name" value="Pol/histidinol_Pase-like"/>
</dbReference>
<dbReference type="Gene3D" id="1.10.150.650">
    <property type="match status" value="1"/>
</dbReference>
<accession>A0A8J7K9A7</accession>
<dbReference type="CDD" id="cd07438">
    <property type="entry name" value="PHP_HisPPase_AMP"/>
    <property type="match status" value="1"/>
</dbReference>
<evidence type="ECO:0000313" key="2">
    <source>
        <dbReference type="EMBL" id="MBE9396511.1"/>
    </source>
</evidence>
<dbReference type="EMBL" id="JADEYS010000003">
    <property type="protein sequence ID" value="MBE9396511.1"/>
    <property type="molecule type" value="Genomic_DNA"/>
</dbReference>
<protein>
    <submittedName>
        <fullName evidence="2">PHP domain-containing protein</fullName>
    </submittedName>
</protein>